<evidence type="ECO:0000259" key="1">
    <source>
        <dbReference type="Pfam" id="PF03425"/>
    </source>
</evidence>
<dbReference type="InterPro" id="IPR026444">
    <property type="entry name" value="Secre_tail"/>
</dbReference>
<dbReference type="Gene3D" id="2.60.40.1190">
    <property type="match status" value="1"/>
</dbReference>
<dbReference type="AlphaFoldDB" id="A0A381VVE7"/>
<dbReference type="Gene3D" id="2.60.120.430">
    <property type="entry name" value="Galactose-binding lectin"/>
    <property type="match status" value="1"/>
</dbReference>
<dbReference type="InterPro" id="IPR005087">
    <property type="entry name" value="CBM11"/>
</dbReference>
<name>A0A381VVE7_9ZZZZ</name>
<dbReference type="Gene3D" id="2.60.40.4070">
    <property type="match status" value="1"/>
</dbReference>
<evidence type="ECO:0000313" key="4">
    <source>
        <dbReference type="EMBL" id="SVA43597.1"/>
    </source>
</evidence>
<evidence type="ECO:0000259" key="3">
    <source>
        <dbReference type="Pfam" id="PF18962"/>
    </source>
</evidence>
<dbReference type="EMBL" id="UINC01009736">
    <property type="protein sequence ID" value="SVA43597.1"/>
    <property type="molecule type" value="Genomic_DNA"/>
</dbReference>
<dbReference type="Pfam" id="PF06452">
    <property type="entry name" value="CBM9_1"/>
    <property type="match status" value="1"/>
</dbReference>
<dbReference type="GO" id="GO:0030245">
    <property type="term" value="P:cellulose catabolic process"/>
    <property type="evidence" value="ECO:0007669"/>
    <property type="project" value="InterPro"/>
</dbReference>
<feature type="domain" description="Carbohydrate-binding" evidence="2">
    <location>
        <begin position="595"/>
        <end position="766"/>
    </location>
</feature>
<dbReference type="Pfam" id="PF03425">
    <property type="entry name" value="CBM_11"/>
    <property type="match status" value="1"/>
</dbReference>
<proteinExistence type="predicted"/>
<dbReference type="SUPFAM" id="SSF49785">
    <property type="entry name" value="Galactose-binding domain-like"/>
    <property type="match status" value="1"/>
</dbReference>
<gene>
    <name evidence="4" type="ORF">METZ01_LOCUS96451</name>
</gene>
<dbReference type="GO" id="GO:0030246">
    <property type="term" value="F:carbohydrate binding"/>
    <property type="evidence" value="ECO:0007669"/>
    <property type="project" value="InterPro"/>
</dbReference>
<dbReference type="InterPro" id="IPR008979">
    <property type="entry name" value="Galactose-bd-like_sf"/>
</dbReference>
<evidence type="ECO:0008006" key="5">
    <source>
        <dbReference type="Google" id="ProtNLM"/>
    </source>
</evidence>
<dbReference type="Pfam" id="PF18962">
    <property type="entry name" value="Por_Secre_tail"/>
    <property type="match status" value="1"/>
</dbReference>
<dbReference type="GO" id="GO:0008810">
    <property type="term" value="F:cellulase activity"/>
    <property type="evidence" value="ECO:0007669"/>
    <property type="project" value="InterPro"/>
</dbReference>
<sequence>MKKMVTILVPGLIPIFLFGQMINNFDSAPPDTNYWMWYDPIQEGGQSSTSGHYATNTNADADSAYIHVSYVSDPLSEGAGAMQVEYSVHNMEGWGGYTKIHHFHPDTLGVYDWSAYESISFDYYNSVAQSLPNRVTLRLNLNDYGGIDDSSYTGLGEFYYSFISILDDAPGWNTVTIPLINGEGTYDPTVGFNLTGWAGNNDNGELDTDAIHGFTFEFSISANNVGDPPAPAGDRSYGTIVLDNLRLTGYQGTELVFFNGLTTPADVELYGGWSGSGSASISYGTGINPDNSPNSILWNTPTNPFSDEWGLFFIDRETNPRDLGAEWSTDSLKFSIKADAGFGDLYVILFDADQDGFAGGTEDIEMTAQFVVQSGDVGYDGTWKNIIIPLASFNRFSGGWDPSQEAWIDGEMDSTKIGGLKFQVSSVSDAGIVVHFDNLWTDNPEFDVIAPNAPGSVGAELATYYNLVTWADVSGESGEFYHVYASMEPIIDESLSNVDVVATNVLEGEQIAAHYIFNPLEDASVSYYYAVVCKDAAGNLSELGTSDGTTTNIAKGIPTISLDPPTNFVADGNLSEWYDSGIMPFVINPTTGHVAFGVVTDENDLSGTVYMAIDDDYLYVAVDVIDDEYFYGAGNWWDQDAFQLFIGLYDWRGEKHGSITRGDEPDYIVYMNEITLQLDNPGNTMMQTPDSTDYYFEGYNPDYAAEGKISLDILATRGEDTRFHPLNGMRIPIDLYFHDNDGSGWEGNIGFSHHSTDQQWNNPGEWAYTWVGDRSEVVSIVDGEQGLTADQFALYPNYPNPFNPSTTIRFTLPEDQLATLRVFNLQGQMVETLVNERLSSGTHSLEWNAGKVASGMYFYQLQSHDKTMTQKMILMK</sequence>
<feature type="domain" description="CBM11" evidence="1">
    <location>
        <begin position="62"/>
        <end position="182"/>
    </location>
</feature>
<accession>A0A381VVE7</accession>
<reference evidence="4" key="1">
    <citation type="submission" date="2018-05" db="EMBL/GenBank/DDBJ databases">
        <authorList>
            <person name="Lanie J.A."/>
            <person name="Ng W.-L."/>
            <person name="Kazmierczak K.M."/>
            <person name="Andrzejewski T.M."/>
            <person name="Davidsen T.M."/>
            <person name="Wayne K.J."/>
            <person name="Tettelin H."/>
            <person name="Glass J.I."/>
            <person name="Rusch D."/>
            <person name="Podicherti R."/>
            <person name="Tsui H.-C.T."/>
            <person name="Winkler M.E."/>
        </authorList>
    </citation>
    <scope>NUCLEOTIDE SEQUENCE</scope>
</reference>
<dbReference type="InterPro" id="IPR010502">
    <property type="entry name" value="Carb-bd_dom_fam9"/>
</dbReference>
<dbReference type="SUPFAM" id="SSF49344">
    <property type="entry name" value="CBD9-like"/>
    <property type="match status" value="1"/>
</dbReference>
<feature type="domain" description="Secretion system C-terminal sorting" evidence="3">
    <location>
        <begin position="798"/>
        <end position="873"/>
    </location>
</feature>
<dbReference type="NCBIfam" id="TIGR04183">
    <property type="entry name" value="Por_Secre_tail"/>
    <property type="match status" value="1"/>
</dbReference>
<protein>
    <recommendedName>
        <fullName evidence="5">Secretion system C-terminal sorting domain-containing protein</fullName>
    </recommendedName>
</protein>
<evidence type="ECO:0000259" key="2">
    <source>
        <dbReference type="Pfam" id="PF06452"/>
    </source>
</evidence>
<organism evidence="4">
    <name type="scientific">marine metagenome</name>
    <dbReference type="NCBI Taxonomy" id="408172"/>
    <lineage>
        <taxon>unclassified sequences</taxon>
        <taxon>metagenomes</taxon>
        <taxon>ecological metagenomes</taxon>
    </lineage>
</organism>